<dbReference type="Gene3D" id="2.60.40.840">
    <property type="match status" value="1"/>
</dbReference>
<dbReference type="OrthoDB" id="6500995at2759"/>
<dbReference type="InterPro" id="IPR014753">
    <property type="entry name" value="Arrestin_N"/>
</dbReference>
<gene>
    <name evidence="5" type="ORF">BINO364_LOCUS8242</name>
</gene>
<dbReference type="Pfam" id="PF02752">
    <property type="entry name" value="Arrestin_C"/>
    <property type="match status" value="1"/>
</dbReference>
<dbReference type="PRINTS" id="PR00309">
    <property type="entry name" value="ARRESTIN"/>
</dbReference>
<dbReference type="Gene3D" id="2.60.40.640">
    <property type="match status" value="1"/>
</dbReference>
<evidence type="ECO:0000313" key="6">
    <source>
        <dbReference type="Proteomes" id="UP000838878"/>
    </source>
</evidence>
<dbReference type="InterPro" id="IPR000698">
    <property type="entry name" value="Arrestin"/>
</dbReference>
<dbReference type="GO" id="GO:0005737">
    <property type="term" value="C:cytoplasm"/>
    <property type="evidence" value="ECO:0007669"/>
    <property type="project" value="TreeGrafter"/>
</dbReference>
<evidence type="ECO:0000313" key="5">
    <source>
        <dbReference type="EMBL" id="CAH0722250.1"/>
    </source>
</evidence>
<name>A0A8J9YDA1_9NEOP</name>
<feature type="region of interest" description="Disordered" evidence="3">
    <location>
        <begin position="435"/>
        <end position="475"/>
    </location>
</feature>
<dbReference type="InterPro" id="IPR011022">
    <property type="entry name" value="Arrestin_C-like"/>
</dbReference>
<feature type="domain" description="Arrestin C-terminal-like" evidence="4">
    <location>
        <begin position="259"/>
        <end position="415"/>
    </location>
</feature>
<proteinExistence type="inferred from homology"/>
<sequence length="526" mass="58009">MAAGSTESRQGNPEMTTDSALNSQRVFKKSSPNNKLTLYLASRDLVVENGCIDKIQGVLHVDAENMDNKKLFGQVTLTFRYGREDEEVMGLKFCNEAIMSLAQIWPVHCNLEKEPNTPLQDALIKRLGANAFPFHLELTPLAPPSVQLVPAKQYHGAPIGTSYDVRAYIAERADEKVSRRNTVRMGIRVLQGPGKSMLIPPVLPPSPHSALSTLAHHNVLRLKNKAKLDAEEKCRKREEIENVEPAPPRATVEKPFLLSDGRVELEAWLDKATYSHGESITVSVVVSNHSSKTVRRIKTLVVQHVDVCMFSNGKFKNVVALVRGTGNVLPGQIHTDTYTLTPHKGVTKNWIALEDSYSKSGASLASTVLCNSNTPEDRNVFAIYVSYYVKVKLTLSAMGGEVSVKLPFTLTHSCINEAPTDSVTEEATHKIILEGKENSEEEDSKAEAKKDKCNNNGVNGNEATAFGDDTEVKSPDDHKCVADVLVNIENKLTDRPKKFEGQTEVRNAKPNEEELNLIVKYPGSDT</sequence>
<dbReference type="SUPFAM" id="SSF81296">
    <property type="entry name" value="E set domains"/>
    <property type="match status" value="2"/>
</dbReference>
<dbReference type="PANTHER" id="PTHR11792">
    <property type="entry name" value="ARRESTIN"/>
    <property type="match status" value="1"/>
</dbReference>
<dbReference type="Proteomes" id="UP000838878">
    <property type="component" value="Chromosome 3"/>
</dbReference>
<dbReference type="GO" id="GO:0001664">
    <property type="term" value="F:G protein-coupled receptor binding"/>
    <property type="evidence" value="ECO:0007669"/>
    <property type="project" value="TreeGrafter"/>
</dbReference>
<dbReference type="Pfam" id="PF00339">
    <property type="entry name" value="Arrestin_N"/>
    <property type="match status" value="1"/>
</dbReference>
<dbReference type="SMART" id="SM01017">
    <property type="entry name" value="Arrestin_C"/>
    <property type="match status" value="1"/>
</dbReference>
<keyword evidence="2" id="KW-0716">Sensory transduction</keyword>
<protein>
    <recommendedName>
        <fullName evidence="4">Arrestin C-terminal-like domain-containing protein</fullName>
    </recommendedName>
</protein>
<dbReference type="AlphaFoldDB" id="A0A8J9YDA1"/>
<evidence type="ECO:0000256" key="3">
    <source>
        <dbReference type="SAM" id="MobiDB-lite"/>
    </source>
</evidence>
<accession>A0A8J9YDA1</accession>
<dbReference type="InterPro" id="IPR011021">
    <property type="entry name" value="Arrestin-like_N"/>
</dbReference>
<dbReference type="PANTHER" id="PTHR11792:SF18">
    <property type="entry name" value="FI20035P1"/>
    <property type="match status" value="1"/>
</dbReference>
<dbReference type="GO" id="GO:0007165">
    <property type="term" value="P:signal transduction"/>
    <property type="evidence" value="ECO:0007669"/>
    <property type="project" value="InterPro"/>
</dbReference>
<dbReference type="GO" id="GO:0002031">
    <property type="term" value="P:G protein-coupled receptor internalization"/>
    <property type="evidence" value="ECO:0007669"/>
    <property type="project" value="TreeGrafter"/>
</dbReference>
<evidence type="ECO:0000259" key="4">
    <source>
        <dbReference type="SMART" id="SM01017"/>
    </source>
</evidence>
<evidence type="ECO:0000256" key="2">
    <source>
        <dbReference type="ARBA" id="ARBA00022606"/>
    </source>
</evidence>
<feature type="region of interest" description="Disordered" evidence="3">
    <location>
        <begin position="1"/>
        <end position="26"/>
    </location>
</feature>
<comment type="similarity">
    <text evidence="1">Belongs to the arrestin family.</text>
</comment>
<feature type="non-terminal residue" evidence="5">
    <location>
        <position position="526"/>
    </location>
</feature>
<evidence type="ECO:0000256" key="1">
    <source>
        <dbReference type="ARBA" id="ARBA00005298"/>
    </source>
</evidence>
<reference evidence="5" key="1">
    <citation type="submission" date="2021-12" db="EMBL/GenBank/DDBJ databases">
        <authorList>
            <person name="Martin H S."/>
        </authorList>
    </citation>
    <scope>NUCLEOTIDE SEQUENCE</scope>
</reference>
<organism evidence="5 6">
    <name type="scientific">Brenthis ino</name>
    <name type="common">lesser marbled fritillary</name>
    <dbReference type="NCBI Taxonomy" id="405034"/>
    <lineage>
        <taxon>Eukaryota</taxon>
        <taxon>Metazoa</taxon>
        <taxon>Ecdysozoa</taxon>
        <taxon>Arthropoda</taxon>
        <taxon>Hexapoda</taxon>
        <taxon>Insecta</taxon>
        <taxon>Pterygota</taxon>
        <taxon>Neoptera</taxon>
        <taxon>Endopterygota</taxon>
        <taxon>Lepidoptera</taxon>
        <taxon>Glossata</taxon>
        <taxon>Ditrysia</taxon>
        <taxon>Papilionoidea</taxon>
        <taxon>Nymphalidae</taxon>
        <taxon>Heliconiinae</taxon>
        <taxon>Argynnini</taxon>
        <taxon>Brenthis</taxon>
    </lineage>
</organism>
<dbReference type="EMBL" id="OV170223">
    <property type="protein sequence ID" value="CAH0722250.1"/>
    <property type="molecule type" value="Genomic_DNA"/>
</dbReference>
<keyword evidence="6" id="KW-1185">Reference proteome</keyword>
<dbReference type="InterPro" id="IPR014752">
    <property type="entry name" value="Arrestin-like_C"/>
</dbReference>
<dbReference type="InterPro" id="IPR014756">
    <property type="entry name" value="Ig_E-set"/>
</dbReference>